<sequence length="411" mass="44920">MHVPSALATLAVLVRRGYSPASIFVSAHEDGFASVDVQELFQQGEAILYSGENNGSTSTPWSYEPACTQVLDNLGSTLCVYTSKTFGNNRGISLFTTPTIAEKIAISAPFHTSDALSDNAINTYESRWYTSPTPGRGLGLFAKAPVRRGETITANTPVLVAYTEGFLPKAEREKFLRIAVDQLPAPTRASLLELSNLYRDPDMLLQGVVSGNAFDLQISGRGHLAIFPEAARINHACSPNSLFRTNSSLLSHQVLALRSIDKDEEITIAYSNPLETYAERQNHLRDSFHFTCTCSRCSRGEIADGPLKEIADLQAALSDWTPTSEANVKKAERLIKIYQDEGLDGYIDPAYCHAALTYNSVGGLRGAQKYIKLALEANKLRLGPTASDLGACNGMAENPQGHWSWRMRKPI</sequence>
<dbReference type="CDD" id="cd20071">
    <property type="entry name" value="SET_SMYD"/>
    <property type="match status" value="1"/>
</dbReference>
<dbReference type="Proteomes" id="UP000027920">
    <property type="component" value="Unassembled WGS sequence"/>
</dbReference>
<dbReference type="EMBL" id="AMGV01000005">
    <property type="protein sequence ID" value="KEF56654.1"/>
    <property type="molecule type" value="Genomic_DNA"/>
</dbReference>
<protein>
    <recommendedName>
        <fullName evidence="1">SET domain-containing protein</fullName>
    </recommendedName>
</protein>
<dbReference type="InterPro" id="IPR011990">
    <property type="entry name" value="TPR-like_helical_dom_sf"/>
</dbReference>
<evidence type="ECO:0000259" key="1">
    <source>
        <dbReference type="PROSITE" id="PS50280"/>
    </source>
</evidence>
<dbReference type="SUPFAM" id="SSF82199">
    <property type="entry name" value="SET domain"/>
    <property type="match status" value="1"/>
</dbReference>
<dbReference type="RefSeq" id="XP_013259244.1">
    <property type="nucleotide sequence ID" value="XM_013403790.1"/>
</dbReference>
<evidence type="ECO:0000313" key="2">
    <source>
        <dbReference type="EMBL" id="KEF56654.1"/>
    </source>
</evidence>
<evidence type="ECO:0000313" key="3">
    <source>
        <dbReference type="Proteomes" id="UP000027920"/>
    </source>
</evidence>
<dbReference type="HOGENOM" id="CLU_028281_6_1_1"/>
<dbReference type="AlphaFoldDB" id="A0A072P950"/>
<dbReference type="Gene3D" id="2.170.270.10">
    <property type="entry name" value="SET domain"/>
    <property type="match status" value="1"/>
</dbReference>
<dbReference type="GeneID" id="25281758"/>
<dbReference type="PROSITE" id="PS50280">
    <property type="entry name" value="SET"/>
    <property type="match status" value="1"/>
</dbReference>
<dbReference type="STRING" id="1182545.A0A072P950"/>
<name>A0A072P950_9EURO</name>
<dbReference type="PANTHER" id="PTHR47332">
    <property type="entry name" value="SET DOMAIN-CONTAINING PROTEIN 5"/>
    <property type="match status" value="1"/>
</dbReference>
<proteinExistence type="predicted"/>
<dbReference type="Gene3D" id="1.25.40.10">
    <property type="entry name" value="Tetratricopeptide repeat domain"/>
    <property type="match status" value="1"/>
</dbReference>
<dbReference type="OrthoDB" id="265717at2759"/>
<organism evidence="2 3">
    <name type="scientific">Exophiala aquamarina CBS 119918</name>
    <dbReference type="NCBI Taxonomy" id="1182545"/>
    <lineage>
        <taxon>Eukaryota</taxon>
        <taxon>Fungi</taxon>
        <taxon>Dikarya</taxon>
        <taxon>Ascomycota</taxon>
        <taxon>Pezizomycotina</taxon>
        <taxon>Eurotiomycetes</taxon>
        <taxon>Chaetothyriomycetidae</taxon>
        <taxon>Chaetothyriales</taxon>
        <taxon>Herpotrichiellaceae</taxon>
        <taxon>Exophiala</taxon>
    </lineage>
</organism>
<accession>A0A072P950</accession>
<reference evidence="2 3" key="1">
    <citation type="submission" date="2013-03" db="EMBL/GenBank/DDBJ databases">
        <title>The Genome Sequence of Exophiala aquamarina CBS 119918.</title>
        <authorList>
            <consortium name="The Broad Institute Genomics Platform"/>
            <person name="Cuomo C."/>
            <person name="de Hoog S."/>
            <person name="Gorbushina A."/>
            <person name="Walker B."/>
            <person name="Young S.K."/>
            <person name="Zeng Q."/>
            <person name="Gargeya S."/>
            <person name="Fitzgerald M."/>
            <person name="Haas B."/>
            <person name="Abouelleil A."/>
            <person name="Allen A.W."/>
            <person name="Alvarado L."/>
            <person name="Arachchi H.M."/>
            <person name="Berlin A.M."/>
            <person name="Chapman S.B."/>
            <person name="Gainer-Dewar J."/>
            <person name="Goldberg J."/>
            <person name="Griggs A."/>
            <person name="Gujja S."/>
            <person name="Hansen M."/>
            <person name="Howarth C."/>
            <person name="Imamovic A."/>
            <person name="Ireland A."/>
            <person name="Larimer J."/>
            <person name="McCowan C."/>
            <person name="Murphy C."/>
            <person name="Pearson M."/>
            <person name="Poon T.W."/>
            <person name="Priest M."/>
            <person name="Roberts A."/>
            <person name="Saif S."/>
            <person name="Shea T."/>
            <person name="Sisk P."/>
            <person name="Sykes S."/>
            <person name="Wortman J."/>
            <person name="Nusbaum C."/>
            <person name="Birren B."/>
        </authorList>
    </citation>
    <scope>NUCLEOTIDE SEQUENCE [LARGE SCALE GENOMIC DNA]</scope>
    <source>
        <strain evidence="2 3">CBS 119918</strain>
    </source>
</reference>
<dbReference type="InterPro" id="IPR046341">
    <property type="entry name" value="SET_dom_sf"/>
</dbReference>
<dbReference type="InterPro" id="IPR001214">
    <property type="entry name" value="SET_dom"/>
</dbReference>
<dbReference type="SMART" id="SM00317">
    <property type="entry name" value="SET"/>
    <property type="match status" value="1"/>
</dbReference>
<gene>
    <name evidence="2" type="ORF">A1O9_06843</name>
</gene>
<dbReference type="InterPro" id="IPR053185">
    <property type="entry name" value="SET_domain_protein"/>
</dbReference>
<comment type="caution">
    <text evidence="2">The sequence shown here is derived from an EMBL/GenBank/DDBJ whole genome shotgun (WGS) entry which is preliminary data.</text>
</comment>
<dbReference type="PANTHER" id="PTHR47332:SF6">
    <property type="entry name" value="SET DOMAIN-CONTAINING PROTEIN"/>
    <property type="match status" value="1"/>
</dbReference>
<dbReference type="VEuPathDB" id="FungiDB:A1O9_06843"/>
<keyword evidence="3" id="KW-1185">Reference proteome</keyword>
<dbReference type="Pfam" id="PF00856">
    <property type="entry name" value="SET"/>
    <property type="match status" value="1"/>
</dbReference>
<feature type="domain" description="SET" evidence="1">
    <location>
        <begin position="126"/>
        <end position="271"/>
    </location>
</feature>